<organism evidence="6 7">
    <name type="scientific">Macleaya cordata</name>
    <name type="common">Five-seeded plume-poppy</name>
    <name type="synonym">Bocconia cordata</name>
    <dbReference type="NCBI Taxonomy" id="56857"/>
    <lineage>
        <taxon>Eukaryota</taxon>
        <taxon>Viridiplantae</taxon>
        <taxon>Streptophyta</taxon>
        <taxon>Embryophyta</taxon>
        <taxon>Tracheophyta</taxon>
        <taxon>Spermatophyta</taxon>
        <taxon>Magnoliopsida</taxon>
        <taxon>Ranunculales</taxon>
        <taxon>Papaveraceae</taxon>
        <taxon>Papaveroideae</taxon>
        <taxon>Macleaya</taxon>
    </lineage>
</organism>
<feature type="chain" id="PRO_5013324120" evidence="4">
    <location>
        <begin position="33"/>
        <end position="190"/>
    </location>
</feature>
<dbReference type="InterPro" id="IPR006501">
    <property type="entry name" value="Pectinesterase_inhib_dom"/>
</dbReference>
<dbReference type="AlphaFoldDB" id="A0A200R1S7"/>
<name>A0A200R1S7_MACCD</name>
<keyword evidence="2" id="KW-1015">Disulfide bond</keyword>
<dbReference type="OMA" id="NENSWGA"/>
<feature type="signal peptide" evidence="4">
    <location>
        <begin position="1"/>
        <end position="32"/>
    </location>
</feature>
<evidence type="ECO:0000313" key="6">
    <source>
        <dbReference type="EMBL" id="OVA16683.1"/>
    </source>
</evidence>
<accession>A0A200R1S7</accession>
<dbReference type="PANTHER" id="PTHR36710">
    <property type="entry name" value="PECTINESTERASE INHIBITOR-LIKE"/>
    <property type="match status" value="1"/>
</dbReference>
<sequence length="190" mass="21165">MAYLFCGTNSYYFSLVVLVFLFISSSTTSADARELQINVKVTKSVVNEVCSQTRNPNLCLNVLSSDPRTETADLFGLCSISNNLAFINATKSLNFINYLVNIAVPEKKDHLRMCSLYYQNAVEDLKHAAERMGHSNYKVVNILATDVISKVNDCENVFQSPPVFPSPLTKWNKNLGDLADIVVVISKRLS</sequence>
<dbReference type="FunCoup" id="A0A200R1S7">
    <property type="interactions" value="1"/>
</dbReference>
<reference evidence="6 7" key="1">
    <citation type="journal article" date="2017" name="Mol. Plant">
        <title>The Genome of Medicinal Plant Macleaya cordata Provides New Insights into Benzylisoquinoline Alkaloids Metabolism.</title>
        <authorList>
            <person name="Liu X."/>
            <person name="Liu Y."/>
            <person name="Huang P."/>
            <person name="Ma Y."/>
            <person name="Qing Z."/>
            <person name="Tang Q."/>
            <person name="Cao H."/>
            <person name="Cheng P."/>
            <person name="Zheng Y."/>
            <person name="Yuan Z."/>
            <person name="Zhou Y."/>
            <person name="Liu J."/>
            <person name="Tang Z."/>
            <person name="Zhuo Y."/>
            <person name="Zhang Y."/>
            <person name="Yu L."/>
            <person name="Huang J."/>
            <person name="Yang P."/>
            <person name="Peng Q."/>
            <person name="Zhang J."/>
            <person name="Jiang W."/>
            <person name="Zhang Z."/>
            <person name="Lin K."/>
            <person name="Ro D.K."/>
            <person name="Chen X."/>
            <person name="Xiong X."/>
            <person name="Shang Y."/>
            <person name="Huang S."/>
            <person name="Zeng J."/>
        </authorList>
    </citation>
    <scope>NUCLEOTIDE SEQUENCE [LARGE SCALE GENOMIC DNA]</scope>
    <source>
        <strain evidence="7">cv. BLH2017</strain>
        <tissue evidence="6">Root</tissue>
    </source>
</reference>
<dbReference type="Proteomes" id="UP000195402">
    <property type="component" value="Unassembled WGS sequence"/>
</dbReference>
<dbReference type="CDD" id="cd15797">
    <property type="entry name" value="PMEI"/>
    <property type="match status" value="1"/>
</dbReference>
<evidence type="ECO:0000256" key="2">
    <source>
        <dbReference type="ARBA" id="ARBA00023157"/>
    </source>
</evidence>
<dbReference type="SUPFAM" id="SSF101148">
    <property type="entry name" value="Plant invertase/pectin methylesterase inhibitor"/>
    <property type="match status" value="1"/>
</dbReference>
<dbReference type="InParanoid" id="A0A200R1S7"/>
<gene>
    <name evidence="6" type="ORF">BVC80_1543g125</name>
</gene>
<dbReference type="FunFam" id="1.20.140.40:FF:000008">
    <property type="entry name" value="Invertase/pectin methylesterase inhibitor family protein"/>
    <property type="match status" value="1"/>
</dbReference>
<comment type="caution">
    <text evidence="6">The sequence shown here is derived from an EMBL/GenBank/DDBJ whole genome shotgun (WGS) entry which is preliminary data.</text>
</comment>
<dbReference type="OrthoDB" id="764172at2759"/>
<protein>
    <submittedName>
        <fullName evidence="6">Pectinesterase inhibitor domain</fullName>
    </submittedName>
</protein>
<dbReference type="InterPro" id="IPR035513">
    <property type="entry name" value="Invertase/methylesterase_inhib"/>
</dbReference>
<dbReference type="SMART" id="SM00856">
    <property type="entry name" value="PMEI"/>
    <property type="match status" value="1"/>
</dbReference>
<evidence type="ECO:0000313" key="7">
    <source>
        <dbReference type="Proteomes" id="UP000195402"/>
    </source>
</evidence>
<dbReference type="InterPro" id="IPR052421">
    <property type="entry name" value="PCW_Enzyme_Inhibitor"/>
</dbReference>
<evidence type="ECO:0000259" key="5">
    <source>
        <dbReference type="SMART" id="SM00856"/>
    </source>
</evidence>
<dbReference type="STRING" id="56857.A0A200R1S7"/>
<dbReference type="Pfam" id="PF04043">
    <property type="entry name" value="PMEI"/>
    <property type="match status" value="1"/>
</dbReference>
<keyword evidence="1 4" id="KW-0732">Signal</keyword>
<keyword evidence="7" id="KW-1185">Reference proteome</keyword>
<dbReference type="GO" id="GO:0046910">
    <property type="term" value="F:pectinesterase inhibitor activity"/>
    <property type="evidence" value="ECO:0007669"/>
    <property type="project" value="InterPro"/>
</dbReference>
<evidence type="ECO:0000256" key="4">
    <source>
        <dbReference type="SAM" id="SignalP"/>
    </source>
</evidence>
<evidence type="ECO:0000256" key="3">
    <source>
        <dbReference type="ARBA" id="ARBA00038471"/>
    </source>
</evidence>
<evidence type="ECO:0000256" key="1">
    <source>
        <dbReference type="ARBA" id="ARBA00022729"/>
    </source>
</evidence>
<dbReference type="InterPro" id="IPR034086">
    <property type="entry name" value="PMEI_plant"/>
</dbReference>
<dbReference type="Gene3D" id="1.20.140.40">
    <property type="entry name" value="Invertase/pectin methylesterase inhibitor family protein"/>
    <property type="match status" value="1"/>
</dbReference>
<comment type="similarity">
    <text evidence="3">Belongs to the PMEI family.</text>
</comment>
<dbReference type="NCBIfam" id="TIGR01614">
    <property type="entry name" value="PME_inhib"/>
    <property type="match status" value="1"/>
</dbReference>
<dbReference type="PANTHER" id="PTHR36710:SF4">
    <property type="entry name" value="PLANT INVERTASE_PECTIN METHYLESTERASE INHIBITOR SUPERFAMILY PROTEIN"/>
    <property type="match status" value="1"/>
</dbReference>
<proteinExistence type="inferred from homology"/>
<dbReference type="EMBL" id="MVGT01000481">
    <property type="protein sequence ID" value="OVA16683.1"/>
    <property type="molecule type" value="Genomic_DNA"/>
</dbReference>
<feature type="domain" description="Pectinesterase inhibitor" evidence="5">
    <location>
        <begin position="41"/>
        <end position="185"/>
    </location>
</feature>